<proteinExistence type="inferred from homology"/>
<dbReference type="Gene3D" id="3.30.2350.10">
    <property type="entry name" value="Pseudouridine synthase"/>
    <property type="match status" value="1"/>
</dbReference>
<evidence type="ECO:0000256" key="1">
    <source>
        <dbReference type="ARBA" id="ARBA00010876"/>
    </source>
</evidence>
<dbReference type="EMBL" id="CAJNDS010000724">
    <property type="protein sequence ID" value="CAE7230446.1"/>
    <property type="molecule type" value="Genomic_DNA"/>
</dbReference>
<dbReference type="GO" id="GO:0009982">
    <property type="term" value="F:pseudouridine synthase activity"/>
    <property type="evidence" value="ECO:0007669"/>
    <property type="project" value="InterPro"/>
</dbReference>
<dbReference type="Pfam" id="PF00849">
    <property type="entry name" value="PseudoU_synth_2"/>
    <property type="match status" value="1"/>
</dbReference>
<keyword evidence="5" id="KW-1185">Reference proteome</keyword>
<feature type="domain" description="Pseudouridine synthase RsuA/RluA-like" evidence="3">
    <location>
        <begin position="254"/>
        <end position="311"/>
    </location>
</feature>
<feature type="compositionally biased region" description="Basic residues" evidence="2">
    <location>
        <begin position="418"/>
        <end position="427"/>
    </location>
</feature>
<evidence type="ECO:0000259" key="3">
    <source>
        <dbReference type="Pfam" id="PF00849"/>
    </source>
</evidence>
<dbReference type="GO" id="GO:0003723">
    <property type="term" value="F:RNA binding"/>
    <property type="evidence" value="ECO:0007669"/>
    <property type="project" value="InterPro"/>
</dbReference>
<dbReference type="InterPro" id="IPR006145">
    <property type="entry name" value="PsdUridine_synth_RsuA/RluA"/>
</dbReference>
<feature type="region of interest" description="Disordered" evidence="2">
    <location>
        <begin position="383"/>
        <end position="445"/>
    </location>
</feature>
<dbReference type="Proteomes" id="UP000604046">
    <property type="component" value="Unassembled WGS sequence"/>
</dbReference>
<dbReference type="GO" id="GO:0000455">
    <property type="term" value="P:enzyme-directed rRNA pseudouridine synthesis"/>
    <property type="evidence" value="ECO:0007669"/>
    <property type="project" value="TreeGrafter"/>
</dbReference>
<dbReference type="OrthoDB" id="428658at2759"/>
<gene>
    <name evidence="4" type="primary">Rpusd1</name>
    <name evidence="4" type="ORF">SNAT2548_LOCUS9360</name>
</gene>
<name>A0A812KUT6_9DINO</name>
<comment type="caution">
    <text evidence="4">The sequence shown here is derived from an EMBL/GenBank/DDBJ whole genome shotgun (WGS) entry which is preliminary data.</text>
</comment>
<feature type="compositionally biased region" description="Basic and acidic residues" evidence="2">
    <location>
        <begin position="395"/>
        <end position="408"/>
    </location>
</feature>
<evidence type="ECO:0000313" key="5">
    <source>
        <dbReference type="Proteomes" id="UP000604046"/>
    </source>
</evidence>
<dbReference type="InterPro" id="IPR050188">
    <property type="entry name" value="RluA_PseudoU_synthase"/>
</dbReference>
<feature type="compositionally biased region" description="Low complexity" evidence="2">
    <location>
        <begin position="428"/>
        <end position="442"/>
    </location>
</feature>
<dbReference type="PANTHER" id="PTHR21600:SF44">
    <property type="entry name" value="RIBOSOMAL LARGE SUBUNIT PSEUDOURIDINE SYNTHASE D"/>
    <property type="match status" value="1"/>
</dbReference>
<evidence type="ECO:0000256" key="2">
    <source>
        <dbReference type="SAM" id="MobiDB-lite"/>
    </source>
</evidence>
<protein>
    <submittedName>
        <fullName evidence="4">Rpusd1 protein</fullName>
    </submittedName>
</protein>
<evidence type="ECO:0000313" key="4">
    <source>
        <dbReference type="EMBL" id="CAE7230446.1"/>
    </source>
</evidence>
<dbReference type="SUPFAM" id="SSF55120">
    <property type="entry name" value="Pseudouridine synthase"/>
    <property type="match status" value="1"/>
</dbReference>
<sequence>MSPAECLHLLTDQPRRSSTRRAHLDHIGLSHVVSAVASYRKAIQDTLPPKKAWEDGLVVWGLGSSGSLRLASEAVNKPFDMRIDVPKGEERHWAQEVTVLTSECSFQSPVCVGRVAQVADWFLRKFPGEKVRPSASGPESLASVMRIVSDRTDFRIYTYRKGLPKVQGDNLAESRIGGVKNKLRRVPWKGSLRPCKGRCGLHPDVVATSRLKPETIALEEHVRVGEPLEDIGMWKDGEIRLTYRITDGEGFARRVPTSEEPGEEAETHARVVRCGYWPKAGQASKEPLAVSLLEVKLLTGRRHQIRVHLSAAGFPILGDDSYGGNPWGERAGSYRRYVSPFASLGALVRDKDVKEIDTLKNLREVFFGGDRLTQDEINNVDGVQADGENEDENPEGAKQDQASDGRAENDEEQEKSNPRKKRRKTGKKGATYTGTKKSTSSTPERAVDMEDDLLYKLFTHNDYLDMGFLNQGLLADSAGETAKTYRRRIYALLGDTRLDRADIYLMMAASLVTTSESRFYQALASITSETNCARVSAWIRTNLATLGKTTTTHLASSFPEVAVLAGLQHDIVTCVDRVRQERRKAEETGVGKKPKLEYINVREVVLRSGGFRVSHQLLLPPGLKVAAMATNLVHGAGVVSLKSREARRDTKTGNAPVKADLNILFTGAQDEFWINLTSDRRFRQDRKTS</sequence>
<reference evidence="4" key="1">
    <citation type="submission" date="2021-02" db="EMBL/GenBank/DDBJ databases">
        <authorList>
            <person name="Dougan E. K."/>
            <person name="Rhodes N."/>
            <person name="Thang M."/>
            <person name="Chan C."/>
        </authorList>
    </citation>
    <scope>NUCLEOTIDE SEQUENCE</scope>
</reference>
<dbReference type="AlphaFoldDB" id="A0A812KUT6"/>
<dbReference type="InterPro" id="IPR020103">
    <property type="entry name" value="PsdUridine_synth_cat_dom_sf"/>
</dbReference>
<organism evidence="4 5">
    <name type="scientific">Symbiodinium natans</name>
    <dbReference type="NCBI Taxonomy" id="878477"/>
    <lineage>
        <taxon>Eukaryota</taxon>
        <taxon>Sar</taxon>
        <taxon>Alveolata</taxon>
        <taxon>Dinophyceae</taxon>
        <taxon>Suessiales</taxon>
        <taxon>Symbiodiniaceae</taxon>
        <taxon>Symbiodinium</taxon>
    </lineage>
</organism>
<accession>A0A812KUT6</accession>
<comment type="similarity">
    <text evidence="1">Belongs to the pseudouridine synthase RluA family.</text>
</comment>
<dbReference type="PANTHER" id="PTHR21600">
    <property type="entry name" value="MITOCHONDRIAL RNA PSEUDOURIDINE SYNTHASE"/>
    <property type="match status" value="1"/>
</dbReference>